<sequence length="70" mass="7394">MHCFGDIAAEVVGLGHVVLRLGGEVELFLTLALNTPTYNYAYHDATGDGLMRLTTLLGMADTGPASGEQK</sequence>
<accession>A0ABM7M374</accession>
<protein>
    <submittedName>
        <fullName evidence="1">Uncharacterized protein</fullName>
    </submittedName>
</protein>
<dbReference type="EMBL" id="AP023356">
    <property type="protein sequence ID" value="BCJ46099.1"/>
    <property type="molecule type" value="Genomic_DNA"/>
</dbReference>
<gene>
    <name evidence="1" type="ORF">Aiant_67560</name>
</gene>
<evidence type="ECO:0000313" key="2">
    <source>
        <dbReference type="Proteomes" id="UP000676967"/>
    </source>
</evidence>
<evidence type="ECO:0000313" key="1">
    <source>
        <dbReference type="EMBL" id="BCJ46099.1"/>
    </source>
</evidence>
<organism evidence="1 2">
    <name type="scientific">Actinoplanes ianthinogenes</name>
    <dbReference type="NCBI Taxonomy" id="122358"/>
    <lineage>
        <taxon>Bacteria</taxon>
        <taxon>Bacillati</taxon>
        <taxon>Actinomycetota</taxon>
        <taxon>Actinomycetes</taxon>
        <taxon>Micromonosporales</taxon>
        <taxon>Micromonosporaceae</taxon>
        <taxon>Actinoplanes</taxon>
    </lineage>
</organism>
<reference evidence="1 2" key="1">
    <citation type="submission" date="2020-08" db="EMBL/GenBank/DDBJ databases">
        <title>Whole genome shotgun sequence of Actinoplanes ianthinogenes NBRC 13996.</title>
        <authorList>
            <person name="Komaki H."/>
            <person name="Tamura T."/>
        </authorList>
    </citation>
    <scope>NUCLEOTIDE SEQUENCE [LARGE SCALE GENOMIC DNA]</scope>
    <source>
        <strain evidence="1 2">NBRC 13996</strain>
    </source>
</reference>
<keyword evidence="2" id="KW-1185">Reference proteome</keyword>
<dbReference type="Proteomes" id="UP000676967">
    <property type="component" value="Chromosome"/>
</dbReference>
<name>A0ABM7M374_9ACTN</name>
<proteinExistence type="predicted"/>
<dbReference type="RefSeq" id="WP_189332937.1">
    <property type="nucleotide sequence ID" value="NZ_AP023356.1"/>
</dbReference>